<organism evidence="3 4">
    <name type="scientific">Geotalea uraniireducens</name>
    <dbReference type="NCBI Taxonomy" id="351604"/>
    <lineage>
        <taxon>Bacteria</taxon>
        <taxon>Pseudomonadati</taxon>
        <taxon>Thermodesulfobacteriota</taxon>
        <taxon>Desulfuromonadia</taxon>
        <taxon>Geobacterales</taxon>
        <taxon>Geobacteraceae</taxon>
        <taxon>Geotalea</taxon>
    </lineage>
</organism>
<dbReference type="Gene3D" id="3.60.21.10">
    <property type="match status" value="1"/>
</dbReference>
<evidence type="ECO:0000259" key="2">
    <source>
        <dbReference type="SMART" id="SM00854"/>
    </source>
</evidence>
<protein>
    <submittedName>
        <fullName evidence="3">Poly-gamma-glutamate capsule biosynthesis protein</fullName>
    </submittedName>
</protein>
<keyword evidence="4" id="KW-1185">Reference proteome</keyword>
<feature type="domain" description="Capsule synthesis protein CapA" evidence="2">
    <location>
        <begin position="10"/>
        <end position="250"/>
    </location>
</feature>
<dbReference type="SMART" id="SM00854">
    <property type="entry name" value="PGA_cap"/>
    <property type="match status" value="1"/>
</dbReference>
<dbReference type="EMBL" id="AP027151">
    <property type="protein sequence ID" value="BDV43065.1"/>
    <property type="molecule type" value="Genomic_DNA"/>
</dbReference>
<comment type="similarity">
    <text evidence="1">Belongs to the CapA family.</text>
</comment>
<dbReference type="InterPro" id="IPR029052">
    <property type="entry name" value="Metallo-depent_PP-like"/>
</dbReference>
<dbReference type="Pfam" id="PF09587">
    <property type="entry name" value="PGA_cap"/>
    <property type="match status" value="1"/>
</dbReference>
<dbReference type="InterPro" id="IPR052169">
    <property type="entry name" value="CW_Biosynth-Accessory"/>
</dbReference>
<dbReference type="CDD" id="cd07381">
    <property type="entry name" value="MPP_CapA"/>
    <property type="match status" value="1"/>
</dbReference>
<evidence type="ECO:0000313" key="3">
    <source>
        <dbReference type="EMBL" id="BDV43065.1"/>
    </source>
</evidence>
<accession>A0ABM8EL72</accession>
<name>A0ABM8EL72_9BACT</name>
<evidence type="ECO:0000256" key="1">
    <source>
        <dbReference type="ARBA" id="ARBA00005662"/>
    </source>
</evidence>
<dbReference type="InterPro" id="IPR019079">
    <property type="entry name" value="Capsule_synth_CapA"/>
</dbReference>
<dbReference type="PANTHER" id="PTHR33393:SF11">
    <property type="entry name" value="POLYGLUTAMINE SYNTHESIS ACCESSORY PROTEIN RV0574C-RELATED"/>
    <property type="match status" value="1"/>
</dbReference>
<gene>
    <name evidence="3" type="ORF">GURASL_19880</name>
</gene>
<sequence>MSIISDNSVKLLAVGDIMLGDSPKMLGIGVRSLLDLNGADSVFEDVKDILCADIVFGNIECVLSDYGYDKKSLAQAQLRGAPAMAHALSVAGFNIVNVANNHTMQYGPKCFIDTCESLEKYHISIVGLKGNDKWWSKPVIREFGGYSVGFLGYSDPDKYGFEPLYALNIHDHILQDVTRLRPVVDVLVVSLHWGDEFVWTPSLSCRRFARSLVDLGVNILLGHHSHVPQNIEKYGSGWLCYSLGNFVSDMVWNPITRNGLIAVFTIDTNHVGLESIYSTHVNDSFAPAPVKITPEQLLLMVKADEELGNSDVAYMHLVKSRYKINRNLSHIYVLRNFFRYKPKMFLQIILKSAYSLIESIMSRLVA</sequence>
<proteinExistence type="inferred from homology"/>
<reference evidence="3 4" key="1">
    <citation type="submission" date="2022-12" db="EMBL/GenBank/DDBJ databases">
        <title>Polyphasic characterization of Geotalea uranireducens NIT-SL11 newly isolated from a complex of sewage sludge and microbially reduced graphene oxide.</title>
        <authorList>
            <person name="Xie L."/>
            <person name="Yoshida N."/>
            <person name="Meng L."/>
        </authorList>
    </citation>
    <scope>NUCLEOTIDE SEQUENCE [LARGE SCALE GENOMIC DNA]</scope>
    <source>
        <strain evidence="3 4">NIT-SL11</strain>
    </source>
</reference>
<dbReference type="Proteomes" id="UP001317705">
    <property type="component" value="Chromosome"/>
</dbReference>
<dbReference type="PANTHER" id="PTHR33393">
    <property type="entry name" value="POLYGLUTAMINE SYNTHESIS ACCESSORY PROTEIN RV0574C-RELATED"/>
    <property type="match status" value="1"/>
</dbReference>
<dbReference type="SUPFAM" id="SSF56300">
    <property type="entry name" value="Metallo-dependent phosphatases"/>
    <property type="match status" value="1"/>
</dbReference>
<evidence type="ECO:0000313" key="4">
    <source>
        <dbReference type="Proteomes" id="UP001317705"/>
    </source>
</evidence>
<dbReference type="RefSeq" id="WP_281999182.1">
    <property type="nucleotide sequence ID" value="NZ_AP027151.1"/>
</dbReference>